<name>A0ACB8C094_9AGAM</name>
<keyword evidence="2" id="KW-1185">Reference proteome</keyword>
<sequence>MLSQVTMASPNIDAIAVKYFFPSSSSLETFPDETLLQISQCVEETGYGGCISLSCVNRRLRRVILRLLFRKIVIRNSASISRLPQFFRSREEIYASSLQCMRFGKNYYVDRKMIRRRLTLSNLADICRLPSLPNLSRLECLGYGINEDQLYLFASSVRLRSLAFLWEEAALFPDLHAFPLLEDLRIYHVRSIGGIYSIKINRNADPTFLFKRPVHCAPLSNLTTFVMHDASSFFGITLEALTLPNLRVVSLQKLVVQPWIVFYFVQRHPALEEVNIGLDECVNFGAYLKLILGQGNFEPPDDPDDLIDRRDPTDVYPYHEVSMIWSEVFIGSSFAFSRKPLLQHDVNSWHRSYDITALGLEVAFSELKDGIVLDRFYDLLSSLGATMPVEELLLVRRTGDVCPGCLSECDFGMCLVRSIHRGLDFRDTGVCS</sequence>
<evidence type="ECO:0000313" key="1">
    <source>
        <dbReference type="EMBL" id="KAH7930413.1"/>
    </source>
</evidence>
<comment type="caution">
    <text evidence="1">The sequence shown here is derived from an EMBL/GenBank/DDBJ whole genome shotgun (WGS) entry which is preliminary data.</text>
</comment>
<dbReference type="Proteomes" id="UP000790709">
    <property type="component" value="Unassembled WGS sequence"/>
</dbReference>
<gene>
    <name evidence="1" type="ORF">BV22DRAFT_62742</name>
</gene>
<protein>
    <submittedName>
        <fullName evidence="1">Uncharacterized protein</fullName>
    </submittedName>
</protein>
<proteinExistence type="predicted"/>
<dbReference type="EMBL" id="MU266332">
    <property type="protein sequence ID" value="KAH7930413.1"/>
    <property type="molecule type" value="Genomic_DNA"/>
</dbReference>
<reference evidence="1" key="1">
    <citation type="journal article" date="2021" name="New Phytol.">
        <title>Evolutionary innovations through gain and loss of genes in the ectomycorrhizal Boletales.</title>
        <authorList>
            <person name="Wu G."/>
            <person name="Miyauchi S."/>
            <person name="Morin E."/>
            <person name="Kuo A."/>
            <person name="Drula E."/>
            <person name="Varga T."/>
            <person name="Kohler A."/>
            <person name="Feng B."/>
            <person name="Cao Y."/>
            <person name="Lipzen A."/>
            <person name="Daum C."/>
            <person name="Hundley H."/>
            <person name="Pangilinan J."/>
            <person name="Johnson J."/>
            <person name="Barry K."/>
            <person name="LaButti K."/>
            <person name="Ng V."/>
            <person name="Ahrendt S."/>
            <person name="Min B."/>
            <person name="Choi I.G."/>
            <person name="Park H."/>
            <person name="Plett J.M."/>
            <person name="Magnuson J."/>
            <person name="Spatafora J.W."/>
            <person name="Nagy L.G."/>
            <person name="Henrissat B."/>
            <person name="Grigoriev I.V."/>
            <person name="Yang Z.L."/>
            <person name="Xu J."/>
            <person name="Martin F.M."/>
        </authorList>
    </citation>
    <scope>NUCLEOTIDE SEQUENCE</scope>
    <source>
        <strain evidence="1">KUC20120723A-06</strain>
    </source>
</reference>
<accession>A0ACB8C094</accession>
<organism evidence="1 2">
    <name type="scientific">Leucogyrophana mollusca</name>
    <dbReference type="NCBI Taxonomy" id="85980"/>
    <lineage>
        <taxon>Eukaryota</taxon>
        <taxon>Fungi</taxon>
        <taxon>Dikarya</taxon>
        <taxon>Basidiomycota</taxon>
        <taxon>Agaricomycotina</taxon>
        <taxon>Agaricomycetes</taxon>
        <taxon>Agaricomycetidae</taxon>
        <taxon>Boletales</taxon>
        <taxon>Boletales incertae sedis</taxon>
        <taxon>Leucogyrophana</taxon>
    </lineage>
</organism>
<evidence type="ECO:0000313" key="2">
    <source>
        <dbReference type="Proteomes" id="UP000790709"/>
    </source>
</evidence>